<dbReference type="InterPro" id="IPR013749">
    <property type="entry name" value="PM/HMP-P_kinase-1"/>
</dbReference>
<evidence type="ECO:0000259" key="1">
    <source>
        <dbReference type="Pfam" id="PF08543"/>
    </source>
</evidence>
<dbReference type="EMBL" id="UOEX01000138">
    <property type="protein sequence ID" value="VAW35725.1"/>
    <property type="molecule type" value="Genomic_DNA"/>
</dbReference>
<sequence length="277" mass="29096">MADCLAQTVLSIAGSDPSGGAGIQADLKTFTRLGVYGAAAITCLTAQNTLGVTAVYPLAPEIVAEQVRVVLADLQVSHIKIGMIGSALIASAVNQVLDDFQGEIIYDPVLTSTSGMPLLVSAADLPDLDGLISRVTVLTPNLVELRQISGEDCLSAQDSLSAARGLLGRYPRLQAIVIKGGHFAARGEVDNYLLLATEPQAPIKISLPRLVVKNSHGTGCTFASAFAAYRLLGADYELACRQSSSFVWRLLRAGMNVNYGHGSSGLPHHLLKAESGR</sequence>
<feature type="domain" description="Pyridoxamine kinase/Phosphomethylpyrimidine kinase" evidence="1">
    <location>
        <begin position="16"/>
        <end position="263"/>
    </location>
</feature>
<organism evidence="2">
    <name type="scientific">hydrothermal vent metagenome</name>
    <dbReference type="NCBI Taxonomy" id="652676"/>
    <lineage>
        <taxon>unclassified sequences</taxon>
        <taxon>metagenomes</taxon>
        <taxon>ecological metagenomes</taxon>
    </lineage>
</organism>
<protein>
    <submittedName>
        <fullName evidence="2">Hydroxymethylpyrimidine phosphate kinase ThiD</fullName>
        <ecNumber evidence="2">2.7.4.7</ecNumber>
    </submittedName>
</protein>
<dbReference type="CDD" id="cd01169">
    <property type="entry name" value="HMPP_kinase"/>
    <property type="match status" value="1"/>
</dbReference>
<dbReference type="GO" id="GO:0008902">
    <property type="term" value="F:hydroxymethylpyrimidine kinase activity"/>
    <property type="evidence" value="ECO:0007669"/>
    <property type="project" value="TreeGrafter"/>
</dbReference>
<reference evidence="2" key="1">
    <citation type="submission" date="2018-06" db="EMBL/GenBank/DDBJ databases">
        <authorList>
            <person name="Zhirakovskaya E."/>
        </authorList>
    </citation>
    <scope>NUCLEOTIDE SEQUENCE</scope>
</reference>
<dbReference type="PANTHER" id="PTHR20858">
    <property type="entry name" value="PHOSPHOMETHYLPYRIMIDINE KINASE"/>
    <property type="match status" value="1"/>
</dbReference>
<dbReference type="Gene3D" id="3.40.1190.20">
    <property type="match status" value="1"/>
</dbReference>
<dbReference type="Pfam" id="PF08543">
    <property type="entry name" value="Phos_pyr_kin"/>
    <property type="match status" value="1"/>
</dbReference>
<dbReference type="InterPro" id="IPR029056">
    <property type="entry name" value="Ribokinase-like"/>
</dbReference>
<gene>
    <name evidence="2" type="ORF">MNBD_DELTA03-379</name>
</gene>
<accession>A0A3B0UX14</accession>
<dbReference type="GO" id="GO:0009228">
    <property type="term" value="P:thiamine biosynthetic process"/>
    <property type="evidence" value="ECO:0007669"/>
    <property type="project" value="InterPro"/>
</dbReference>
<dbReference type="SUPFAM" id="SSF53613">
    <property type="entry name" value="Ribokinase-like"/>
    <property type="match status" value="1"/>
</dbReference>
<evidence type="ECO:0000313" key="2">
    <source>
        <dbReference type="EMBL" id="VAW35725.1"/>
    </source>
</evidence>
<dbReference type="GO" id="GO:0005829">
    <property type="term" value="C:cytosol"/>
    <property type="evidence" value="ECO:0007669"/>
    <property type="project" value="TreeGrafter"/>
</dbReference>
<dbReference type="EC" id="2.7.4.7" evidence="2"/>
<dbReference type="PANTHER" id="PTHR20858:SF17">
    <property type="entry name" value="HYDROXYMETHYLPYRIMIDINE_PHOSPHOMETHYLPYRIMIDINE KINASE THI20-RELATED"/>
    <property type="match status" value="1"/>
</dbReference>
<dbReference type="AlphaFoldDB" id="A0A3B0UX14"/>
<proteinExistence type="predicted"/>
<dbReference type="NCBIfam" id="TIGR00097">
    <property type="entry name" value="HMP-P_kinase"/>
    <property type="match status" value="1"/>
</dbReference>
<dbReference type="GO" id="GO:0008972">
    <property type="term" value="F:phosphomethylpyrimidine kinase activity"/>
    <property type="evidence" value="ECO:0007669"/>
    <property type="project" value="UniProtKB-EC"/>
</dbReference>
<keyword evidence="2" id="KW-0808">Transferase</keyword>
<name>A0A3B0UX14_9ZZZZ</name>
<keyword evidence="2" id="KW-0418">Kinase</keyword>
<dbReference type="InterPro" id="IPR004399">
    <property type="entry name" value="HMP/HMP-P_kinase_dom"/>
</dbReference>